<evidence type="ECO:0000256" key="2">
    <source>
        <dbReference type="ARBA" id="ARBA00023015"/>
    </source>
</evidence>
<dbReference type="InterPro" id="IPR000847">
    <property type="entry name" value="LysR_HTH_N"/>
</dbReference>
<name>A0A370L9T2_9HYPH</name>
<reference evidence="7" key="1">
    <citation type="submission" date="2018-07" db="EMBL/GenBank/DDBJ databases">
        <authorList>
            <person name="Safronova V.I."/>
            <person name="Chirak E.R."/>
            <person name="Sazanova A.L."/>
        </authorList>
    </citation>
    <scope>NUCLEOTIDE SEQUENCE [LARGE SCALE GENOMIC DNA]</scope>
    <source>
        <strain evidence="7">RCAM04685</strain>
    </source>
</reference>
<sequence>MELKRLRYFAAVAETLHFSRAAELLHIAQPALSQQIQLLEKELGVLLFDRDRRHVKLTAVGRLFLVEVRQLLAQAERARLVAERARRGEVGQIEVAHVGSVDYSGVLARSVIALRREAPDVVLNLHDLEFESQLDQLADGRLDVAFLRLPAGERAAEMAVLPICRESVLVALPSGHRLAERELVEPEELAEDAFLATTLREGLGFFQTQLQICRDAGFEPRIVSRSRHFAAMMSLVAAGQGVALVPSPVSRLALPGVTYRRLNSDQRSQVAVLHRREEPGPALARYLRLCAEAGRAVPA</sequence>
<dbReference type="PANTHER" id="PTHR30346">
    <property type="entry name" value="TRANSCRIPTIONAL DUAL REGULATOR HCAR-RELATED"/>
    <property type="match status" value="1"/>
</dbReference>
<dbReference type="Gene3D" id="1.10.10.10">
    <property type="entry name" value="Winged helix-like DNA-binding domain superfamily/Winged helix DNA-binding domain"/>
    <property type="match status" value="1"/>
</dbReference>
<dbReference type="Pfam" id="PF00126">
    <property type="entry name" value="HTH_1"/>
    <property type="match status" value="1"/>
</dbReference>
<dbReference type="Proteomes" id="UP000255207">
    <property type="component" value="Unassembled WGS sequence"/>
</dbReference>
<dbReference type="RefSeq" id="WP_114828203.1">
    <property type="nucleotide sequence ID" value="NZ_QQTO01000037.1"/>
</dbReference>
<keyword evidence="3" id="KW-0238">DNA-binding</keyword>
<dbReference type="Pfam" id="PF03466">
    <property type="entry name" value="LysR_substrate"/>
    <property type="match status" value="1"/>
</dbReference>
<evidence type="ECO:0000259" key="5">
    <source>
        <dbReference type="PROSITE" id="PS50931"/>
    </source>
</evidence>
<dbReference type="CDD" id="cd08414">
    <property type="entry name" value="PBP2_LTTR_aromatics_like"/>
    <property type="match status" value="1"/>
</dbReference>
<protein>
    <submittedName>
        <fullName evidence="6">LysR family transcriptional regulator</fullName>
    </submittedName>
</protein>
<dbReference type="InterPro" id="IPR036390">
    <property type="entry name" value="WH_DNA-bd_sf"/>
</dbReference>
<dbReference type="SUPFAM" id="SSF53850">
    <property type="entry name" value="Periplasmic binding protein-like II"/>
    <property type="match status" value="1"/>
</dbReference>
<dbReference type="OrthoDB" id="9795022at2"/>
<dbReference type="Gene3D" id="3.40.190.10">
    <property type="entry name" value="Periplasmic binding protein-like II"/>
    <property type="match status" value="2"/>
</dbReference>
<dbReference type="SUPFAM" id="SSF46785">
    <property type="entry name" value="Winged helix' DNA-binding domain"/>
    <property type="match status" value="1"/>
</dbReference>
<evidence type="ECO:0000256" key="3">
    <source>
        <dbReference type="ARBA" id="ARBA00023125"/>
    </source>
</evidence>
<comment type="caution">
    <text evidence="6">The sequence shown here is derived from an EMBL/GenBank/DDBJ whole genome shotgun (WGS) entry which is preliminary data.</text>
</comment>
<dbReference type="AlphaFoldDB" id="A0A370L9T2"/>
<comment type="similarity">
    <text evidence="1">Belongs to the LysR transcriptional regulatory family.</text>
</comment>
<dbReference type="GO" id="GO:0003677">
    <property type="term" value="F:DNA binding"/>
    <property type="evidence" value="ECO:0007669"/>
    <property type="project" value="UniProtKB-KW"/>
</dbReference>
<accession>A0A370L9T2</accession>
<dbReference type="PROSITE" id="PS50931">
    <property type="entry name" value="HTH_LYSR"/>
    <property type="match status" value="1"/>
</dbReference>
<dbReference type="GO" id="GO:0003700">
    <property type="term" value="F:DNA-binding transcription factor activity"/>
    <property type="evidence" value="ECO:0007669"/>
    <property type="project" value="InterPro"/>
</dbReference>
<keyword evidence="7" id="KW-1185">Reference proteome</keyword>
<dbReference type="PRINTS" id="PR00039">
    <property type="entry name" value="HTHLYSR"/>
</dbReference>
<evidence type="ECO:0000313" key="7">
    <source>
        <dbReference type="Proteomes" id="UP000255207"/>
    </source>
</evidence>
<dbReference type="FunFam" id="1.10.10.10:FF:000001">
    <property type="entry name" value="LysR family transcriptional regulator"/>
    <property type="match status" value="1"/>
</dbReference>
<evidence type="ECO:0000313" key="6">
    <source>
        <dbReference type="EMBL" id="RDJ28078.1"/>
    </source>
</evidence>
<dbReference type="GO" id="GO:0032993">
    <property type="term" value="C:protein-DNA complex"/>
    <property type="evidence" value="ECO:0007669"/>
    <property type="project" value="TreeGrafter"/>
</dbReference>
<evidence type="ECO:0000256" key="1">
    <source>
        <dbReference type="ARBA" id="ARBA00009437"/>
    </source>
</evidence>
<keyword evidence="2" id="KW-0805">Transcription regulation</keyword>
<dbReference type="InterPro" id="IPR005119">
    <property type="entry name" value="LysR_subst-bd"/>
</dbReference>
<dbReference type="InterPro" id="IPR036388">
    <property type="entry name" value="WH-like_DNA-bd_sf"/>
</dbReference>
<proteinExistence type="inferred from homology"/>
<feature type="domain" description="HTH lysR-type" evidence="5">
    <location>
        <begin position="1"/>
        <end position="58"/>
    </location>
</feature>
<evidence type="ECO:0000256" key="4">
    <source>
        <dbReference type="ARBA" id="ARBA00023163"/>
    </source>
</evidence>
<dbReference type="PANTHER" id="PTHR30346:SF28">
    <property type="entry name" value="HTH-TYPE TRANSCRIPTIONAL REGULATOR CYNR"/>
    <property type="match status" value="1"/>
</dbReference>
<keyword evidence="4" id="KW-0804">Transcription</keyword>
<gene>
    <name evidence="6" type="ORF">DWE98_05625</name>
</gene>
<organism evidence="6 7">
    <name type="scientific">Bosea caraganae</name>
    <dbReference type="NCBI Taxonomy" id="2763117"/>
    <lineage>
        <taxon>Bacteria</taxon>
        <taxon>Pseudomonadati</taxon>
        <taxon>Pseudomonadota</taxon>
        <taxon>Alphaproteobacteria</taxon>
        <taxon>Hyphomicrobiales</taxon>
        <taxon>Boseaceae</taxon>
        <taxon>Bosea</taxon>
    </lineage>
</organism>
<dbReference type="EMBL" id="QQTP01000002">
    <property type="protein sequence ID" value="RDJ28078.1"/>
    <property type="molecule type" value="Genomic_DNA"/>
</dbReference>